<dbReference type="Proteomes" id="UP000072421">
    <property type="component" value="Chromosome"/>
</dbReference>
<dbReference type="InterPro" id="IPR057326">
    <property type="entry name" value="KR_dom"/>
</dbReference>
<dbReference type="InterPro" id="IPR002347">
    <property type="entry name" value="SDR_fam"/>
</dbReference>
<feature type="domain" description="Ketoreductase" evidence="3">
    <location>
        <begin position="11"/>
        <end position="190"/>
    </location>
</feature>
<evidence type="ECO:0000256" key="2">
    <source>
        <dbReference type="ARBA" id="ARBA00023002"/>
    </source>
</evidence>
<reference evidence="4 5" key="1">
    <citation type="submission" date="2015-11" db="EMBL/GenBank/DDBJ databases">
        <title>Exploring the genomic traits of fungus-feeding bacterial genus Collimonas.</title>
        <authorList>
            <person name="Song C."/>
            <person name="Schmidt R."/>
            <person name="de Jager V."/>
            <person name="Krzyzanowska D."/>
            <person name="Jongedijk E."/>
            <person name="Cankar K."/>
            <person name="Beekwilder J."/>
            <person name="van Veen A."/>
            <person name="de Boer W."/>
            <person name="van Veen J.A."/>
            <person name="Garbeva P."/>
        </authorList>
    </citation>
    <scope>NUCLEOTIDE SEQUENCE [LARGE SCALE GENOMIC DNA]</scope>
    <source>
        <strain evidence="4 5">Ter6</strain>
    </source>
</reference>
<dbReference type="NCBIfam" id="NF005559">
    <property type="entry name" value="PRK07231.1"/>
    <property type="match status" value="1"/>
</dbReference>
<proteinExistence type="inferred from homology"/>
<dbReference type="SMART" id="SM00822">
    <property type="entry name" value="PKS_KR"/>
    <property type="match status" value="1"/>
</dbReference>
<dbReference type="AlphaFoldDB" id="A0A127PEB4"/>
<dbReference type="SUPFAM" id="SSF51735">
    <property type="entry name" value="NAD(P)-binding Rossmann-fold domains"/>
    <property type="match status" value="1"/>
</dbReference>
<dbReference type="PRINTS" id="PR00080">
    <property type="entry name" value="SDRFAMILY"/>
</dbReference>
<dbReference type="EMBL" id="CP013232">
    <property type="protein sequence ID" value="AMO96148.1"/>
    <property type="molecule type" value="Genomic_DNA"/>
</dbReference>
<name>A0A127PEB4_9BURK</name>
<comment type="similarity">
    <text evidence="1">Belongs to the short-chain dehydrogenases/reductases (SDR) family.</text>
</comment>
<evidence type="ECO:0000259" key="3">
    <source>
        <dbReference type="SMART" id="SM00822"/>
    </source>
</evidence>
<protein>
    <submittedName>
        <fullName evidence="4">Short chain dehydrogenase family protein</fullName>
    </submittedName>
</protein>
<keyword evidence="2" id="KW-0560">Oxidoreductase</keyword>
<dbReference type="PANTHER" id="PTHR43008:SF4">
    <property type="entry name" value="CHAIN DEHYDROGENASE, PUTATIVE (AFU_ORTHOLOGUE AFUA_4G08710)-RELATED"/>
    <property type="match status" value="1"/>
</dbReference>
<dbReference type="OrthoDB" id="9803333at2"/>
<evidence type="ECO:0000313" key="4">
    <source>
        <dbReference type="EMBL" id="AMO96148.1"/>
    </source>
</evidence>
<evidence type="ECO:0000256" key="1">
    <source>
        <dbReference type="ARBA" id="ARBA00006484"/>
    </source>
</evidence>
<dbReference type="InterPro" id="IPR036291">
    <property type="entry name" value="NAD(P)-bd_dom_sf"/>
</dbReference>
<dbReference type="Gene3D" id="3.40.50.720">
    <property type="entry name" value="NAD(P)-binding Rossmann-like Domain"/>
    <property type="match status" value="1"/>
</dbReference>
<dbReference type="GO" id="GO:0050664">
    <property type="term" value="F:oxidoreductase activity, acting on NAD(P)H, oxygen as acceptor"/>
    <property type="evidence" value="ECO:0007669"/>
    <property type="project" value="TreeGrafter"/>
</dbReference>
<sequence length="253" mass="26463">MNSSANKLAGKIAVITGGNSGMGLATAKRFVEEGAHVVITGRREKELAEAAAFIGRNVTTVAGDVSNLEDLDRLYAVVKEKHGHIDILFANAGGGTVAPLATATESHFDKIFDVNVKGLFFTVQKALPLFKDGGSIILTSSNANVLGVPAFTAYAASKAAVRSFARGWTMELKDRKIRVNSMSPGPIETQALEKAGLTAEQAEQAAAQFASQVPLGRRGKPEEIAAVVVFLASDESSYITGVDLAVDGGMAQV</sequence>
<dbReference type="Pfam" id="PF13561">
    <property type="entry name" value="adh_short_C2"/>
    <property type="match status" value="1"/>
</dbReference>
<evidence type="ECO:0000313" key="5">
    <source>
        <dbReference type="Proteomes" id="UP000072421"/>
    </source>
</evidence>
<dbReference type="PANTHER" id="PTHR43008">
    <property type="entry name" value="BENZIL REDUCTASE"/>
    <property type="match status" value="1"/>
</dbReference>
<dbReference type="FunFam" id="3.40.50.720:FF:000084">
    <property type="entry name" value="Short-chain dehydrogenase reductase"/>
    <property type="match status" value="1"/>
</dbReference>
<organism evidence="4">
    <name type="scientific">Collimonas fungivorans</name>
    <dbReference type="NCBI Taxonomy" id="158899"/>
    <lineage>
        <taxon>Bacteria</taxon>
        <taxon>Pseudomonadati</taxon>
        <taxon>Pseudomonadota</taxon>
        <taxon>Betaproteobacteria</taxon>
        <taxon>Burkholderiales</taxon>
        <taxon>Oxalobacteraceae</taxon>
        <taxon>Collimonas</taxon>
    </lineage>
</organism>
<accession>A0A127PEB4</accession>
<dbReference type="CDD" id="cd05233">
    <property type="entry name" value="SDR_c"/>
    <property type="match status" value="1"/>
</dbReference>
<dbReference type="PRINTS" id="PR00081">
    <property type="entry name" value="GDHRDH"/>
</dbReference>
<dbReference type="RefSeq" id="WP_061540790.1">
    <property type="nucleotide sequence ID" value="NZ_CP013232.1"/>
</dbReference>
<dbReference type="PATRIC" id="fig|158899.10.peg.3494"/>
<gene>
    <name evidence="4" type="ORF">CFter6_3515</name>
</gene>